<reference evidence="1" key="1">
    <citation type="submission" date="2016-10" db="EMBL/GenBank/DDBJ databases">
        <title>Sequence of Gallionella enrichment culture.</title>
        <authorList>
            <person name="Poehlein A."/>
            <person name="Muehling M."/>
            <person name="Daniel R."/>
        </authorList>
    </citation>
    <scope>NUCLEOTIDE SEQUENCE</scope>
</reference>
<organism evidence="1">
    <name type="scientific">mine drainage metagenome</name>
    <dbReference type="NCBI Taxonomy" id="410659"/>
    <lineage>
        <taxon>unclassified sequences</taxon>
        <taxon>metagenomes</taxon>
        <taxon>ecological metagenomes</taxon>
    </lineage>
</organism>
<dbReference type="AlphaFoldDB" id="A0A1J5PJZ5"/>
<dbReference type="EMBL" id="MLJW01005644">
    <property type="protein sequence ID" value="OIQ67884.1"/>
    <property type="molecule type" value="Genomic_DNA"/>
</dbReference>
<accession>A0A1J5PJZ5</accession>
<protein>
    <submittedName>
        <fullName evidence="1">Uncharacterized protein</fullName>
    </submittedName>
</protein>
<gene>
    <name evidence="1" type="ORF">GALL_505350</name>
</gene>
<evidence type="ECO:0000313" key="1">
    <source>
        <dbReference type="EMBL" id="OIQ67884.1"/>
    </source>
</evidence>
<sequence length="178" mass="19357">MLPHIRCDVSIHILGHVPQGLNHILGLDDVIGSVVILQTITAAPAFNRVPPCTQRIGIGLGGTFLDHGDQFRQHILDIANNRNVHLDPFGYARRIDVNVNDLALILGKMLGVTNHPVIKPGSDSQQHIAVLHGIIGFQRSGHAQHSQKLAITPRKSTQPHQSVGTRASKHVDQLAQLV</sequence>
<comment type="caution">
    <text evidence="1">The sequence shown here is derived from an EMBL/GenBank/DDBJ whole genome shotgun (WGS) entry which is preliminary data.</text>
</comment>
<proteinExistence type="predicted"/>
<name>A0A1J5PJZ5_9ZZZZ</name>